<dbReference type="Pfam" id="PF02687">
    <property type="entry name" value="FtsX"/>
    <property type="match status" value="1"/>
</dbReference>
<comment type="subcellular location">
    <subcellularLocation>
        <location evidence="1">Cell membrane</location>
        <topology evidence="1">Multi-pass membrane protein</topology>
    </subcellularLocation>
</comment>
<organism evidence="10 11">
    <name type="scientific">Actinoplanes xinjiangensis</name>
    <dbReference type="NCBI Taxonomy" id="512350"/>
    <lineage>
        <taxon>Bacteria</taxon>
        <taxon>Bacillati</taxon>
        <taxon>Actinomycetota</taxon>
        <taxon>Actinomycetes</taxon>
        <taxon>Micromonosporales</taxon>
        <taxon>Micromonosporaceae</taxon>
        <taxon>Actinoplanes</taxon>
    </lineage>
</organism>
<dbReference type="PANTHER" id="PTHR30572:SF4">
    <property type="entry name" value="ABC TRANSPORTER PERMEASE YTRF"/>
    <property type="match status" value="1"/>
</dbReference>
<dbReference type="InterPro" id="IPR050250">
    <property type="entry name" value="Macrolide_Exporter_MacB"/>
</dbReference>
<evidence type="ECO:0000256" key="4">
    <source>
        <dbReference type="ARBA" id="ARBA00022989"/>
    </source>
</evidence>
<dbReference type="InterPro" id="IPR003838">
    <property type="entry name" value="ABC3_permease_C"/>
</dbReference>
<evidence type="ECO:0000256" key="6">
    <source>
        <dbReference type="ARBA" id="ARBA00038076"/>
    </source>
</evidence>
<feature type="transmembrane region" description="Helical" evidence="8">
    <location>
        <begin position="943"/>
        <end position="972"/>
    </location>
</feature>
<evidence type="ECO:0000313" key="10">
    <source>
        <dbReference type="EMBL" id="PWK48927.1"/>
    </source>
</evidence>
<feature type="transmembrane region" description="Helical" evidence="8">
    <location>
        <begin position="435"/>
        <end position="457"/>
    </location>
</feature>
<keyword evidence="5 8" id="KW-0472">Membrane</keyword>
<dbReference type="GO" id="GO:0022857">
    <property type="term" value="F:transmembrane transporter activity"/>
    <property type="evidence" value="ECO:0007669"/>
    <property type="project" value="TreeGrafter"/>
</dbReference>
<feature type="transmembrane region" description="Helical" evidence="8">
    <location>
        <begin position="519"/>
        <end position="537"/>
    </location>
</feature>
<evidence type="ECO:0000256" key="1">
    <source>
        <dbReference type="ARBA" id="ARBA00004651"/>
    </source>
</evidence>
<evidence type="ECO:0000256" key="5">
    <source>
        <dbReference type="ARBA" id="ARBA00023136"/>
    </source>
</evidence>
<feature type="domain" description="ABC3 transporter permease C-terminal" evidence="9">
    <location>
        <begin position="314"/>
        <end position="413"/>
    </location>
</feature>
<sequence length="1025" mass="107290">MISLVFVMLWHRRGQAVTLALLGLLAVTSAVAAPAYLLAVGRAVAVGQIATAAPNELGLVARAEQNERVATDEDTQDPSQVPDPAEQGGVQFGDVATALVALPGFTYVYSAEYWVIGIDSNPANAGRFVYRQDVCAHLQILTGRCLAAEGDVLLGEHTAQRLNLKAGDSVELRSALPSPDPRRKAWLPDGKPRRLLIAGTYRPTDPGDSFWGARGYFTATPETGPGEPIFTAAVTQQTMDHGKIALAMDGRAGPAALHPDRLGQLRADLQELQQTTADVGMAVQIDTGMTALLDRIDIGQSSTRPLVPVLAAPLILLACFTIFLTVGYGLEGRQSELAVVALRGSRWWTRWWLAAGESLIAVLAGALCGCVIGQLLVNAIAAIVLPDGGIPSDWSSLRYAPLATGAALLSVMVAQRRQFVGSVAGLLRRNPSTANGRWAIAAEALAVLLAIIASVQLVLSKGSLTGMGLLAPAILMLALGLLAARALLPLISRYAVRALHRGRLGVALAGLQLARRPGAGRLFALLVATTAVAGYATCAVDTAAAGRAVEATLGIGADRVLTVQTAQPQQLLAAVRRIDPDGDFAMAVTRLPPGGSAADAPGLAVDSTRLAAVAAWSSDGPGPAQVASRLRPELPAPPQFPGPDIALDVSASGLVPGTKGLRLQVSVSSLDGTGDAVVELGELQNRSVTYQQRIAVCQEGCRIDGIGLARTGSFPITAEVMLHGVRATGPDREVLPPAQLADPNSWRTIPEVRLTQAPDGLRLNFAESVSDTPLVWIKPASTPDPIPAVVAGDPLADDVISGLDSTPMLITNTETLPVVPQLGRRAVVVDLEYADRMTMNVGLGNAPQIWLNAAAPPDILDRVSAQGLTVIADVRSDQSRRRLEQQGPALALWFHVLAGALAVLLGAGALVLAAAVDRRRRAEDLAALRAQGLRPGPAGQAMLWTYPALVAVAVVIGLLVAAIAWLVTGWALPLAGPYPPDLPLPRWPRVTVLLAVGAVVLLVHTAVAVATGRHLRRRVMRRGTL</sequence>
<feature type="transmembrane region" description="Helical" evidence="8">
    <location>
        <begin position="310"/>
        <end position="330"/>
    </location>
</feature>
<feature type="transmembrane region" description="Helical" evidence="8">
    <location>
        <begin position="992"/>
        <end position="1012"/>
    </location>
</feature>
<evidence type="ECO:0000256" key="8">
    <source>
        <dbReference type="SAM" id="Phobius"/>
    </source>
</evidence>
<comment type="similarity">
    <text evidence="6">Belongs to the ABC-4 integral membrane protein family.</text>
</comment>
<dbReference type="OrthoDB" id="3275641at2"/>
<dbReference type="AlphaFoldDB" id="A0A316G3G3"/>
<dbReference type="GO" id="GO:0005886">
    <property type="term" value="C:plasma membrane"/>
    <property type="evidence" value="ECO:0007669"/>
    <property type="project" value="UniProtKB-SubCell"/>
</dbReference>
<feature type="transmembrane region" description="Helical" evidence="8">
    <location>
        <begin position="890"/>
        <end position="916"/>
    </location>
</feature>
<evidence type="ECO:0000313" key="11">
    <source>
        <dbReference type="Proteomes" id="UP000245697"/>
    </source>
</evidence>
<dbReference type="Proteomes" id="UP000245697">
    <property type="component" value="Unassembled WGS sequence"/>
</dbReference>
<accession>A0A316G3G3</accession>
<dbReference type="RefSeq" id="WP_109592878.1">
    <property type="nucleotide sequence ID" value="NZ_BONA01000036.1"/>
</dbReference>
<name>A0A316G3G3_9ACTN</name>
<feature type="region of interest" description="Disordered" evidence="7">
    <location>
        <begin position="67"/>
        <end position="87"/>
    </location>
</feature>
<evidence type="ECO:0000256" key="3">
    <source>
        <dbReference type="ARBA" id="ARBA00022692"/>
    </source>
</evidence>
<feature type="transmembrane region" description="Helical" evidence="8">
    <location>
        <begin position="396"/>
        <end position="414"/>
    </location>
</feature>
<dbReference type="PANTHER" id="PTHR30572">
    <property type="entry name" value="MEMBRANE COMPONENT OF TRANSPORTER-RELATED"/>
    <property type="match status" value="1"/>
</dbReference>
<proteinExistence type="inferred from homology"/>
<reference evidence="10 11" key="1">
    <citation type="submission" date="2018-05" db="EMBL/GenBank/DDBJ databases">
        <title>Genomic Encyclopedia of Archaeal and Bacterial Type Strains, Phase II (KMG-II): from individual species to whole genera.</title>
        <authorList>
            <person name="Goeker M."/>
        </authorList>
    </citation>
    <scope>NUCLEOTIDE SEQUENCE [LARGE SCALE GENOMIC DNA]</scope>
    <source>
        <strain evidence="10 11">DSM 45184</strain>
    </source>
</reference>
<keyword evidence="11" id="KW-1185">Reference proteome</keyword>
<feature type="transmembrane region" description="Helical" evidence="8">
    <location>
        <begin position="351"/>
        <end position="384"/>
    </location>
</feature>
<comment type="caution">
    <text evidence="10">The sequence shown here is derived from an EMBL/GenBank/DDBJ whole genome shotgun (WGS) entry which is preliminary data.</text>
</comment>
<evidence type="ECO:0000256" key="7">
    <source>
        <dbReference type="SAM" id="MobiDB-lite"/>
    </source>
</evidence>
<keyword evidence="4 8" id="KW-1133">Transmembrane helix</keyword>
<keyword evidence="3 8" id="KW-0812">Transmembrane</keyword>
<evidence type="ECO:0000256" key="2">
    <source>
        <dbReference type="ARBA" id="ARBA00022475"/>
    </source>
</evidence>
<gene>
    <name evidence="10" type="ORF">BC793_105278</name>
</gene>
<feature type="transmembrane region" description="Helical" evidence="8">
    <location>
        <begin position="469"/>
        <end position="491"/>
    </location>
</feature>
<evidence type="ECO:0000259" key="9">
    <source>
        <dbReference type="Pfam" id="PF02687"/>
    </source>
</evidence>
<dbReference type="EMBL" id="QGGR01000005">
    <property type="protein sequence ID" value="PWK48927.1"/>
    <property type="molecule type" value="Genomic_DNA"/>
</dbReference>
<keyword evidence="2" id="KW-1003">Cell membrane</keyword>
<protein>
    <recommendedName>
        <fullName evidence="9">ABC3 transporter permease C-terminal domain-containing protein</fullName>
    </recommendedName>
</protein>